<protein>
    <submittedName>
        <fullName evidence="1">Uncharacterized protein</fullName>
    </submittedName>
</protein>
<accession>X1K6W0</accession>
<feature type="non-terminal residue" evidence="1">
    <location>
        <position position="1"/>
    </location>
</feature>
<dbReference type="AlphaFoldDB" id="X1K6W0"/>
<comment type="caution">
    <text evidence="1">The sequence shown here is derived from an EMBL/GenBank/DDBJ whole genome shotgun (WGS) entry which is preliminary data.</text>
</comment>
<gene>
    <name evidence="1" type="ORF">S03H2_67761</name>
</gene>
<name>X1K6W0_9ZZZZ</name>
<reference evidence="1" key="1">
    <citation type="journal article" date="2014" name="Front. Microbiol.">
        <title>High frequency of phylogenetically diverse reductive dehalogenase-homologous genes in deep subseafloor sedimentary metagenomes.</title>
        <authorList>
            <person name="Kawai M."/>
            <person name="Futagami T."/>
            <person name="Toyoda A."/>
            <person name="Takaki Y."/>
            <person name="Nishi S."/>
            <person name="Hori S."/>
            <person name="Arai W."/>
            <person name="Tsubouchi T."/>
            <person name="Morono Y."/>
            <person name="Uchiyama I."/>
            <person name="Ito T."/>
            <person name="Fujiyama A."/>
            <person name="Inagaki F."/>
            <person name="Takami H."/>
        </authorList>
    </citation>
    <scope>NUCLEOTIDE SEQUENCE</scope>
    <source>
        <strain evidence="1">Expedition CK06-06</strain>
    </source>
</reference>
<sequence length="42" mass="4630">LAILLFLPVLFGLDDLLVIRLLPTRKTVAQVEARGAIVELND</sequence>
<evidence type="ECO:0000313" key="1">
    <source>
        <dbReference type="EMBL" id="GAH77828.1"/>
    </source>
</evidence>
<dbReference type="EMBL" id="BARU01044432">
    <property type="protein sequence ID" value="GAH77828.1"/>
    <property type="molecule type" value="Genomic_DNA"/>
</dbReference>
<organism evidence="1">
    <name type="scientific">marine sediment metagenome</name>
    <dbReference type="NCBI Taxonomy" id="412755"/>
    <lineage>
        <taxon>unclassified sequences</taxon>
        <taxon>metagenomes</taxon>
        <taxon>ecological metagenomes</taxon>
    </lineage>
</organism>
<proteinExistence type="predicted"/>